<sequence length="62" mass="7167">MVVIQETEDNSDNNNVMQTQIITKVIWMHLSTSFKTCTVNLYLACLWVVLIHTHESRMVACL</sequence>
<dbReference type="EMBL" id="GBXM01005970">
    <property type="protein sequence ID" value="JAI02608.1"/>
    <property type="molecule type" value="Transcribed_RNA"/>
</dbReference>
<evidence type="ECO:0000313" key="1">
    <source>
        <dbReference type="EMBL" id="JAI02608.1"/>
    </source>
</evidence>
<reference evidence="1" key="2">
    <citation type="journal article" date="2015" name="Fish Shellfish Immunol.">
        <title>Early steps in the European eel (Anguilla anguilla)-Vibrio vulnificus interaction in the gills: Role of the RtxA13 toxin.</title>
        <authorList>
            <person name="Callol A."/>
            <person name="Pajuelo D."/>
            <person name="Ebbesson L."/>
            <person name="Teles M."/>
            <person name="MacKenzie S."/>
            <person name="Amaro C."/>
        </authorList>
    </citation>
    <scope>NUCLEOTIDE SEQUENCE</scope>
</reference>
<dbReference type="AlphaFoldDB" id="A0A0E9XIQ3"/>
<accession>A0A0E9XIQ3</accession>
<reference evidence="1" key="1">
    <citation type="submission" date="2014-11" db="EMBL/GenBank/DDBJ databases">
        <authorList>
            <person name="Amaro Gonzalez C."/>
        </authorList>
    </citation>
    <scope>NUCLEOTIDE SEQUENCE</scope>
</reference>
<organism evidence="1">
    <name type="scientific">Anguilla anguilla</name>
    <name type="common">European freshwater eel</name>
    <name type="synonym">Muraena anguilla</name>
    <dbReference type="NCBI Taxonomy" id="7936"/>
    <lineage>
        <taxon>Eukaryota</taxon>
        <taxon>Metazoa</taxon>
        <taxon>Chordata</taxon>
        <taxon>Craniata</taxon>
        <taxon>Vertebrata</taxon>
        <taxon>Euteleostomi</taxon>
        <taxon>Actinopterygii</taxon>
        <taxon>Neopterygii</taxon>
        <taxon>Teleostei</taxon>
        <taxon>Anguilliformes</taxon>
        <taxon>Anguillidae</taxon>
        <taxon>Anguilla</taxon>
    </lineage>
</organism>
<protein>
    <submittedName>
        <fullName evidence="1">Uncharacterized protein</fullName>
    </submittedName>
</protein>
<name>A0A0E9XIQ3_ANGAN</name>
<proteinExistence type="predicted"/>